<dbReference type="GO" id="GO:0009279">
    <property type="term" value="C:cell outer membrane"/>
    <property type="evidence" value="ECO:0007669"/>
    <property type="project" value="UniProtKB-SubCell"/>
</dbReference>
<dbReference type="RefSeq" id="WP_369060938.1">
    <property type="nucleotide sequence ID" value="NZ_CP158375.1"/>
</dbReference>
<protein>
    <submittedName>
        <fullName evidence="4">TonB-dependent receptor plug domain-containing protein</fullName>
    </submittedName>
</protein>
<dbReference type="InterPro" id="IPR037066">
    <property type="entry name" value="Plug_dom_sf"/>
</dbReference>
<keyword evidence="1" id="KW-0472">Membrane</keyword>
<evidence type="ECO:0000256" key="2">
    <source>
        <dbReference type="SAM" id="MobiDB-lite"/>
    </source>
</evidence>
<gene>
    <name evidence="4" type="ORF">ABOZ73_04055</name>
</gene>
<reference evidence="4" key="1">
    <citation type="submission" date="2024-06" db="EMBL/GenBank/DDBJ databases">
        <title>Caulobacter inopinatus, sp. nov.</title>
        <authorList>
            <person name="Donachie S.P."/>
        </authorList>
    </citation>
    <scope>NUCLEOTIDE SEQUENCE</scope>
    <source>
        <strain evidence="4">73W</strain>
    </source>
</reference>
<dbReference type="EMBL" id="CP158375">
    <property type="protein sequence ID" value="XDO97602.1"/>
    <property type="molecule type" value="Genomic_DNA"/>
</dbReference>
<sequence>MNRLPQVAPGFNAASNNPSDGTATVDLRGLGPTRTLVLVNGRRINPPTRTNAADLDTIPAALIDRLEVVTGGASAVYGSDALSGVVNFILKRDFEGVELGGQYDVSKYGDNETHNTYALIGANPADGKGNVTAYLSTYDRSALLPNTDRPWSLTSNAGGSGIGVRGGLNFLPSNPFGGSLESPQNVRYAFSANRTPRPSVNDFGLGPNSDRYDFTPGNAAAVNPVDDW</sequence>
<dbReference type="PANTHER" id="PTHR47234">
    <property type="match status" value="1"/>
</dbReference>
<dbReference type="PANTHER" id="PTHR47234:SF3">
    <property type="entry name" value="SECRETIN_TONB SHORT N-TERMINAL DOMAIN-CONTAINING PROTEIN"/>
    <property type="match status" value="1"/>
</dbReference>
<keyword evidence="4" id="KW-0675">Receptor</keyword>
<dbReference type="Gene3D" id="2.170.130.10">
    <property type="entry name" value="TonB-dependent receptor, plug domain"/>
    <property type="match status" value="1"/>
</dbReference>
<dbReference type="PROSITE" id="PS52016">
    <property type="entry name" value="TONB_DEPENDENT_REC_3"/>
    <property type="match status" value="1"/>
</dbReference>
<comment type="subcellular location">
    <subcellularLocation>
        <location evidence="1">Cell outer membrane</location>
        <topology evidence="1">Multi-pass membrane protein</topology>
    </subcellularLocation>
</comment>
<feature type="compositionally biased region" description="Polar residues" evidence="2">
    <location>
        <begin position="13"/>
        <end position="22"/>
    </location>
</feature>
<accession>A0AB39KVN0</accession>
<dbReference type="InterPro" id="IPR039426">
    <property type="entry name" value="TonB-dep_rcpt-like"/>
</dbReference>
<keyword evidence="1" id="KW-0813">Transport</keyword>
<dbReference type="InterPro" id="IPR012910">
    <property type="entry name" value="Plug_dom"/>
</dbReference>
<comment type="similarity">
    <text evidence="1">Belongs to the TonB-dependent receptor family.</text>
</comment>
<evidence type="ECO:0000256" key="1">
    <source>
        <dbReference type="PROSITE-ProRule" id="PRU01360"/>
    </source>
</evidence>
<name>A0AB39KVN0_9CAUL</name>
<organism evidence="4">
    <name type="scientific">Caulobacter sp. 73W</name>
    <dbReference type="NCBI Taxonomy" id="3161137"/>
    <lineage>
        <taxon>Bacteria</taxon>
        <taxon>Pseudomonadati</taxon>
        <taxon>Pseudomonadota</taxon>
        <taxon>Alphaproteobacteria</taxon>
        <taxon>Caulobacterales</taxon>
        <taxon>Caulobacteraceae</taxon>
        <taxon>Caulobacter</taxon>
    </lineage>
</organism>
<dbReference type="Pfam" id="PF07715">
    <property type="entry name" value="Plug"/>
    <property type="match status" value="1"/>
</dbReference>
<evidence type="ECO:0000313" key="4">
    <source>
        <dbReference type="EMBL" id="XDO97602.1"/>
    </source>
</evidence>
<dbReference type="AlphaFoldDB" id="A0AB39KVN0"/>
<keyword evidence="1" id="KW-0812">Transmembrane</keyword>
<feature type="domain" description="TonB-dependent receptor plug" evidence="3">
    <location>
        <begin position="8"/>
        <end position="85"/>
    </location>
</feature>
<feature type="region of interest" description="Disordered" evidence="2">
    <location>
        <begin position="1"/>
        <end position="22"/>
    </location>
</feature>
<dbReference type="SUPFAM" id="SSF56935">
    <property type="entry name" value="Porins"/>
    <property type="match status" value="1"/>
</dbReference>
<keyword evidence="1" id="KW-0998">Cell outer membrane</keyword>
<evidence type="ECO:0000259" key="3">
    <source>
        <dbReference type="Pfam" id="PF07715"/>
    </source>
</evidence>
<keyword evidence="1" id="KW-1134">Transmembrane beta strand</keyword>
<proteinExistence type="inferred from homology"/>